<keyword evidence="1" id="KW-0732">Signal</keyword>
<sequence length="102" mass="11531">MDLKLVFIGLVVILAILNVNGAPFSPKTGLGFQAELDQMKAKTAASNHHHAGETQKIFDKEKAESAARKRLLADYQKLVASMQKFKARNEQVLQELRKWYTF</sequence>
<dbReference type="EMBL" id="CAXLJM020000164">
    <property type="protein sequence ID" value="CAL8145588.1"/>
    <property type="molecule type" value="Genomic_DNA"/>
</dbReference>
<name>A0ABP1S7Y7_9HEXA</name>
<feature type="chain" id="PRO_5046610302" evidence="1">
    <location>
        <begin position="22"/>
        <end position="102"/>
    </location>
</feature>
<evidence type="ECO:0000313" key="3">
    <source>
        <dbReference type="Proteomes" id="UP001642540"/>
    </source>
</evidence>
<proteinExistence type="predicted"/>
<reference evidence="2 3" key="1">
    <citation type="submission" date="2024-08" db="EMBL/GenBank/DDBJ databases">
        <authorList>
            <person name="Cucini C."/>
            <person name="Frati F."/>
        </authorList>
    </citation>
    <scope>NUCLEOTIDE SEQUENCE [LARGE SCALE GENOMIC DNA]</scope>
</reference>
<gene>
    <name evidence="2" type="ORF">ODALV1_LOCUS30540</name>
</gene>
<feature type="signal peptide" evidence="1">
    <location>
        <begin position="1"/>
        <end position="21"/>
    </location>
</feature>
<comment type="caution">
    <text evidence="2">The sequence shown here is derived from an EMBL/GenBank/DDBJ whole genome shotgun (WGS) entry which is preliminary data.</text>
</comment>
<organism evidence="2 3">
    <name type="scientific">Orchesella dallaii</name>
    <dbReference type="NCBI Taxonomy" id="48710"/>
    <lineage>
        <taxon>Eukaryota</taxon>
        <taxon>Metazoa</taxon>
        <taxon>Ecdysozoa</taxon>
        <taxon>Arthropoda</taxon>
        <taxon>Hexapoda</taxon>
        <taxon>Collembola</taxon>
        <taxon>Entomobryomorpha</taxon>
        <taxon>Entomobryoidea</taxon>
        <taxon>Orchesellidae</taxon>
        <taxon>Orchesellinae</taxon>
        <taxon>Orchesella</taxon>
    </lineage>
</organism>
<evidence type="ECO:0000313" key="2">
    <source>
        <dbReference type="EMBL" id="CAL8145588.1"/>
    </source>
</evidence>
<protein>
    <submittedName>
        <fullName evidence="2">Uncharacterized protein</fullName>
    </submittedName>
</protein>
<keyword evidence="3" id="KW-1185">Reference proteome</keyword>
<dbReference type="Proteomes" id="UP001642540">
    <property type="component" value="Unassembled WGS sequence"/>
</dbReference>
<accession>A0ABP1S7Y7</accession>
<evidence type="ECO:0000256" key="1">
    <source>
        <dbReference type="SAM" id="SignalP"/>
    </source>
</evidence>